<evidence type="ECO:0000256" key="10">
    <source>
        <dbReference type="ARBA" id="ARBA00054914"/>
    </source>
</evidence>
<dbReference type="PANTHER" id="PTHR10210:SF41">
    <property type="entry name" value="RIBOSE-PHOSPHATE PYROPHOSPHOKINASE 1, CHLOROPLASTIC"/>
    <property type="match status" value="1"/>
</dbReference>
<comment type="catalytic activity">
    <reaction evidence="9 12">
        <text>D-ribose 5-phosphate + ATP = 5-phospho-alpha-D-ribose 1-diphosphate + AMP + H(+)</text>
        <dbReference type="Rhea" id="RHEA:15609"/>
        <dbReference type="ChEBI" id="CHEBI:15378"/>
        <dbReference type="ChEBI" id="CHEBI:30616"/>
        <dbReference type="ChEBI" id="CHEBI:58017"/>
        <dbReference type="ChEBI" id="CHEBI:78346"/>
        <dbReference type="ChEBI" id="CHEBI:456215"/>
        <dbReference type="EC" id="2.7.6.1"/>
    </reaction>
</comment>
<evidence type="ECO:0000256" key="5">
    <source>
        <dbReference type="ARBA" id="ARBA00022741"/>
    </source>
</evidence>
<evidence type="ECO:0000313" key="14">
    <source>
        <dbReference type="EMBL" id="MBI4726859.1"/>
    </source>
</evidence>
<keyword evidence="5 12" id="KW-0547">Nucleotide-binding</keyword>
<name>A0A933MJP1_UNCT6</name>
<feature type="binding site" evidence="12">
    <location>
        <position position="126"/>
    </location>
    <ligand>
        <name>Mg(2+)</name>
        <dbReference type="ChEBI" id="CHEBI:18420"/>
    </ligand>
</feature>
<dbReference type="InterPro" id="IPR037515">
    <property type="entry name" value="Rib-P_diPkinase_bac"/>
</dbReference>
<dbReference type="NCBIfam" id="NF002320">
    <property type="entry name" value="PRK01259.1"/>
    <property type="match status" value="1"/>
</dbReference>
<dbReference type="SMART" id="SM01400">
    <property type="entry name" value="Pribosyltran_N"/>
    <property type="match status" value="1"/>
</dbReference>
<dbReference type="Pfam" id="PF13793">
    <property type="entry name" value="Pribosyltran_N"/>
    <property type="match status" value="1"/>
</dbReference>
<protein>
    <recommendedName>
        <fullName evidence="12">Ribose-phosphate pyrophosphokinase</fullName>
        <shortName evidence="12">RPPK</shortName>
        <ecNumber evidence="12">2.7.6.1</ecNumber>
    </recommendedName>
    <alternativeName>
        <fullName evidence="12">5-phospho-D-ribosyl alpha-1-diphosphate synthase</fullName>
    </alternativeName>
    <alternativeName>
        <fullName evidence="12">Phosphoribosyl diphosphate synthase</fullName>
    </alternativeName>
    <alternativeName>
        <fullName evidence="12">Phosphoribosyl pyrophosphate synthase</fullName>
        <shortName evidence="12">P-Rib-PP synthase</shortName>
        <shortName evidence="12">PRPP synthase</shortName>
        <shortName evidence="12">PRPPase</shortName>
    </alternativeName>
</protein>
<accession>A0A933MJP1</accession>
<dbReference type="HAMAP" id="MF_00583_B">
    <property type="entry name" value="RibP_PPkinase_B"/>
    <property type="match status" value="1"/>
</dbReference>
<dbReference type="InterPro" id="IPR005946">
    <property type="entry name" value="Rib-P_diPkinase"/>
</dbReference>
<keyword evidence="12" id="KW-0963">Cytoplasm</keyword>
<evidence type="ECO:0000256" key="2">
    <source>
        <dbReference type="ARBA" id="ARBA00022679"/>
    </source>
</evidence>
<keyword evidence="4 12" id="KW-0545">Nucleotide biosynthesis</keyword>
<evidence type="ECO:0000256" key="12">
    <source>
        <dbReference type="HAMAP-Rule" id="MF_00583"/>
    </source>
</evidence>
<dbReference type="GO" id="GO:0002189">
    <property type="term" value="C:ribose phosphate diphosphokinase complex"/>
    <property type="evidence" value="ECO:0007669"/>
    <property type="project" value="TreeGrafter"/>
</dbReference>
<keyword evidence="3 12" id="KW-0479">Metal-binding</keyword>
<keyword evidence="6 12" id="KW-0418">Kinase</keyword>
<comment type="caution">
    <text evidence="14">The sequence shown here is derived from an EMBL/GenBank/DDBJ whole genome shotgun (WGS) entry which is preliminary data.</text>
</comment>
<evidence type="ECO:0000256" key="9">
    <source>
        <dbReference type="ARBA" id="ARBA00049535"/>
    </source>
</evidence>
<feature type="binding site" evidence="12">
    <location>
        <position position="192"/>
    </location>
    <ligand>
        <name>D-ribose 5-phosphate</name>
        <dbReference type="ChEBI" id="CHEBI:78346"/>
    </ligand>
</feature>
<dbReference type="Proteomes" id="UP000736328">
    <property type="component" value="Unassembled WGS sequence"/>
</dbReference>
<dbReference type="FunFam" id="3.40.50.2020:FF:000001">
    <property type="entry name" value="Ribose-phosphate pyrophosphokinase"/>
    <property type="match status" value="1"/>
</dbReference>
<comment type="cofactor">
    <cofactor evidence="12">
        <name>Mg(2+)</name>
        <dbReference type="ChEBI" id="CHEBI:18420"/>
    </cofactor>
    <text evidence="12">Binds 2 Mg(2+) ions per subunit.</text>
</comment>
<evidence type="ECO:0000256" key="8">
    <source>
        <dbReference type="ARBA" id="ARBA00022842"/>
    </source>
</evidence>
<dbReference type="CDD" id="cd06223">
    <property type="entry name" value="PRTases_typeI"/>
    <property type="match status" value="1"/>
</dbReference>
<dbReference type="GO" id="GO:0000287">
    <property type="term" value="F:magnesium ion binding"/>
    <property type="evidence" value="ECO:0007669"/>
    <property type="project" value="UniProtKB-UniRule"/>
</dbReference>
<dbReference type="GO" id="GO:0005524">
    <property type="term" value="F:ATP binding"/>
    <property type="evidence" value="ECO:0007669"/>
    <property type="project" value="UniProtKB-KW"/>
</dbReference>
<evidence type="ECO:0000256" key="11">
    <source>
        <dbReference type="ARBA" id="ARBA00061444"/>
    </source>
</evidence>
<feature type="binding site" evidence="12">
    <location>
        <begin position="220"/>
        <end position="224"/>
    </location>
    <ligand>
        <name>D-ribose 5-phosphate</name>
        <dbReference type="ChEBI" id="CHEBI:78346"/>
    </ligand>
</feature>
<keyword evidence="2 12" id="KW-0808">Transferase</keyword>
<evidence type="ECO:0000259" key="13">
    <source>
        <dbReference type="Pfam" id="PF13793"/>
    </source>
</evidence>
<dbReference type="GO" id="GO:0004749">
    <property type="term" value="F:ribose phosphate diphosphokinase activity"/>
    <property type="evidence" value="ECO:0007669"/>
    <property type="project" value="UniProtKB-UniRule"/>
</dbReference>
<comment type="similarity">
    <text evidence="11 12">Belongs to the ribose-phosphate pyrophosphokinase family. Class I subfamily.</text>
</comment>
<dbReference type="PANTHER" id="PTHR10210">
    <property type="entry name" value="RIBOSE-PHOSPHATE DIPHOSPHOKINASE FAMILY MEMBER"/>
    <property type="match status" value="1"/>
</dbReference>
<evidence type="ECO:0000256" key="1">
    <source>
        <dbReference type="ARBA" id="ARBA00004996"/>
    </source>
</evidence>
<evidence type="ECO:0000256" key="4">
    <source>
        <dbReference type="ARBA" id="ARBA00022727"/>
    </source>
</evidence>
<gene>
    <name evidence="12" type="primary">prs</name>
    <name evidence="14" type="ORF">HY768_06500</name>
</gene>
<dbReference type="InterPro" id="IPR029057">
    <property type="entry name" value="PRTase-like"/>
</dbReference>
<dbReference type="GO" id="GO:0016301">
    <property type="term" value="F:kinase activity"/>
    <property type="evidence" value="ECO:0007669"/>
    <property type="project" value="UniProtKB-KW"/>
</dbReference>
<dbReference type="GO" id="GO:0006164">
    <property type="term" value="P:purine nucleotide biosynthetic process"/>
    <property type="evidence" value="ECO:0007669"/>
    <property type="project" value="TreeGrafter"/>
</dbReference>
<dbReference type="Gene3D" id="3.40.50.2020">
    <property type="match status" value="2"/>
</dbReference>
<dbReference type="EMBL" id="JACQXR010000085">
    <property type="protein sequence ID" value="MBI4726859.1"/>
    <property type="molecule type" value="Genomic_DNA"/>
</dbReference>
<proteinExistence type="inferred from homology"/>
<dbReference type="AlphaFoldDB" id="A0A933MJP1"/>
<keyword evidence="8 12" id="KW-0460">Magnesium</keyword>
<feature type="binding site" evidence="12">
    <location>
        <position position="216"/>
    </location>
    <ligand>
        <name>D-ribose 5-phosphate</name>
        <dbReference type="ChEBI" id="CHEBI:78346"/>
    </ligand>
</feature>
<dbReference type="EC" id="2.7.6.1" evidence="12"/>
<feature type="binding site" evidence="12">
    <location>
        <begin position="34"/>
        <end position="36"/>
    </location>
    <ligand>
        <name>ATP</name>
        <dbReference type="ChEBI" id="CHEBI:30616"/>
    </ligand>
</feature>
<dbReference type="GO" id="GO:0006015">
    <property type="term" value="P:5-phosphoribose 1-diphosphate biosynthetic process"/>
    <property type="evidence" value="ECO:0007669"/>
    <property type="project" value="UniProtKB-UniRule"/>
</dbReference>
<feature type="binding site" evidence="12">
    <location>
        <begin position="92"/>
        <end position="93"/>
    </location>
    <ligand>
        <name>ATP</name>
        <dbReference type="ChEBI" id="CHEBI:30616"/>
    </ligand>
</feature>
<comment type="subcellular location">
    <subcellularLocation>
        <location evidence="12">Cytoplasm</location>
    </subcellularLocation>
</comment>
<evidence type="ECO:0000256" key="7">
    <source>
        <dbReference type="ARBA" id="ARBA00022840"/>
    </source>
</evidence>
<feature type="binding site" evidence="12">
    <location>
        <position position="165"/>
    </location>
    <ligand>
        <name>Mg(2+)</name>
        <dbReference type="ChEBI" id="CHEBI:18420"/>
    </ligand>
</feature>
<feature type="domain" description="Ribose-phosphate pyrophosphokinase N-terminal" evidence="13">
    <location>
        <begin position="1"/>
        <end position="116"/>
    </location>
</feature>
<dbReference type="InterPro" id="IPR000836">
    <property type="entry name" value="PRTase_dom"/>
</dbReference>
<feature type="active site" evidence="12">
    <location>
        <position position="190"/>
    </location>
</feature>
<evidence type="ECO:0000313" key="15">
    <source>
        <dbReference type="Proteomes" id="UP000736328"/>
    </source>
</evidence>
<dbReference type="GO" id="GO:0005737">
    <property type="term" value="C:cytoplasm"/>
    <property type="evidence" value="ECO:0007669"/>
    <property type="project" value="UniProtKB-SubCell"/>
</dbReference>
<dbReference type="InterPro" id="IPR029099">
    <property type="entry name" value="Pribosyltran_N"/>
</dbReference>
<dbReference type="SUPFAM" id="SSF53271">
    <property type="entry name" value="PRTase-like"/>
    <property type="match status" value="1"/>
</dbReference>
<evidence type="ECO:0000256" key="3">
    <source>
        <dbReference type="ARBA" id="ARBA00022723"/>
    </source>
</evidence>
<organism evidence="14 15">
    <name type="scientific">candidate division TA06 bacterium</name>
    <dbReference type="NCBI Taxonomy" id="2250710"/>
    <lineage>
        <taxon>Bacteria</taxon>
        <taxon>Bacteria division TA06</taxon>
    </lineage>
</organism>
<reference evidence="14" key="1">
    <citation type="submission" date="2020-07" db="EMBL/GenBank/DDBJ databases">
        <title>Huge and variable diversity of episymbiotic CPR bacteria and DPANN archaea in groundwater ecosystems.</title>
        <authorList>
            <person name="He C.Y."/>
            <person name="Keren R."/>
            <person name="Whittaker M."/>
            <person name="Farag I.F."/>
            <person name="Doudna J."/>
            <person name="Cate J.H.D."/>
            <person name="Banfield J.F."/>
        </authorList>
    </citation>
    <scope>NUCLEOTIDE SEQUENCE</scope>
    <source>
        <strain evidence="14">NC_groundwater_1520_Pr4_B-0.1um_53_5</strain>
    </source>
</reference>
<dbReference type="NCBIfam" id="TIGR01251">
    <property type="entry name" value="ribP_PPkin"/>
    <property type="match status" value="1"/>
</dbReference>
<keyword evidence="7 12" id="KW-0067">ATP-binding</keyword>
<comment type="function">
    <text evidence="10 12">Involved in the biosynthesis of the central metabolite phospho-alpha-D-ribosyl-1-pyrophosphate (PRPP) via the transfer of pyrophosphoryl group from ATP to 1-hydroxyl of ribose-5-phosphate (Rib-5-P).</text>
</comment>
<dbReference type="Pfam" id="PF14572">
    <property type="entry name" value="Pribosyl_synth"/>
    <property type="match status" value="1"/>
</dbReference>
<comment type="pathway">
    <text evidence="1 12">Metabolic intermediate biosynthesis; 5-phospho-alpha-D-ribose 1-diphosphate biosynthesis; 5-phospho-alpha-D-ribose 1-diphosphate from D-ribose 5-phosphate (route I): step 1/1.</text>
</comment>
<sequence length="309" mass="33856">MKIFSGTANPWLTKDICKALRQPIGDCTISRFSDGELRVKINENIRGADVFIVQPTFSPGDNLMELLIMIDAAKRASAKRITAVIPYFGYSRQERKDQPRVPISAKLVANLITVAGANRVLTLDLHAEPIQGFFDIPVDHLYASPVLISHFVKHKLKDLVVVSPDTGGVPRARAFAKRLGNDTPLAIIDKRRPGPNRIEILNVVGDVTGKNCLIVDDIMDTARTVSEVAVILKKNGAKDIYACATHGVLSGSAIDSLERSPIKEMVLSNTIPLTPDKRIAKIKVLSIAKLLAEAIRRIHQEKSVSSLFV</sequence>
<evidence type="ECO:0000256" key="6">
    <source>
        <dbReference type="ARBA" id="ARBA00022777"/>
    </source>
</evidence>
<comment type="subunit">
    <text evidence="12">Homohexamer.</text>
</comment>